<evidence type="ECO:0000256" key="12">
    <source>
        <dbReference type="ARBA" id="ARBA00023268"/>
    </source>
</evidence>
<dbReference type="EC" id="2.7.11.-" evidence="14"/>
<evidence type="ECO:0000256" key="13">
    <source>
        <dbReference type="ARBA" id="ARBA00047657"/>
    </source>
</evidence>
<dbReference type="InterPro" id="IPR025662">
    <property type="entry name" value="Sigma_54_int_dom_ATP-bd_1"/>
</dbReference>
<evidence type="ECO:0000256" key="14">
    <source>
        <dbReference type="HAMAP-Rule" id="MF_01249"/>
    </source>
</evidence>
<comment type="subunit">
    <text evidence="4 14">Homohexamer.</text>
</comment>
<keyword evidence="18" id="KW-1185">Reference proteome</keyword>
<keyword evidence="12 14" id="KW-0511">Multifunctional enzyme</keyword>
<comment type="domain">
    <text evidence="14">The Walker A ATP-binding motif also binds Pi and PPi.</text>
</comment>
<evidence type="ECO:0000256" key="10">
    <source>
        <dbReference type="ARBA" id="ARBA00022840"/>
    </source>
</evidence>
<keyword evidence="7 14" id="KW-0479">Metal-binding</keyword>
<dbReference type="PROSITE" id="PS00675">
    <property type="entry name" value="SIGMA54_INTERACT_1"/>
    <property type="match status" value="1"/>
</dbReference>
<dbReference type="GO" id="GO:0004674">
    <property type="term" value="F:protein serine/threonine kinase activity"/>
    <property type="evidence" value="ECO:0007669"/>
    <property type="project" value="UniProtKB-KW"/>
</dbReference>
<dbReference type="OrthoDB" id="9778803at2"/>
<comment type="similarity">
    <text evidence="3 14">Belongs to the HPrK/P family.</text>
</comment>
<dbReference type="Pfam" id="PF02603">
    <property type="entry name" value="Hpr_kinase_N"/>
    <property type="match status" value="1"/>
</dbReference>
<dbReference type="FunFam" id="3.40.50.300:FF:000174">
    <property type="entry name" value="HPr kinase/phosphorylase"/>
    <property type="match status" value="1"/>
</dbReference>
<dbReference type="GO" id="GO:0006109">
    <property type="term" value="P:regulation of carbohydrate metabolic process"/>
    <property type="evidence" value="ECO:0007669"/>
    <property type="project" value="UniProtKB-UniRule"/>
</dbReference>
<dbReference type="EC" id="2.7.4.-" evidence="14"/>
<feature type="region of interest" description="Important for the catalytic mechanism of dephosphorylation" evidence="14">
    <location>
        <begin position="275"/>
        <end position="280"/>
    </location>
</feature>
<dbReference type="RefSeq" id="WP_144890777.1">
    <property type="nucleotide sequence ID" value="NZ_CP042218.1"/>
</dbReference>
<feature type="domain" description="HPr kinase/phosphorylase C-terminal" evidence="16">
    <location>
        <begin position="135"/>
        <end position="309"/>
    </location>
</feature>
<comment type="function">
    <text evidence="14">Catalyzes the ATP- as well as the pyrophosphate-dependent phosphorylation of a specific serine residue in HPr, a phosphocarrier protein of the phosphoenolpyruvate-dependent sugar phosphotransferase system (PTS). HprK/P also catalyzes the pyrophosphate-producing, inorganic phosphate-dependent dephosphorylation (phosphorolysis) of seryl-phosphorylated HPr (P-Ser-HPr).</text>
</comment>
<comment type="cofactor">
    <cofactor evidence="2 14">
        <name>Mg(2+)</name>
        <dbReference type="ChEBI" id="CHEBI:18420"/>
    </cofactor>
</comment>
<keyword evidence="11 14" id="KW-0460">Magnesium</keyword>
<evidence type="ECO:0000256" key="6">
    <source>
        <dbReference type="ARBA" id="ARBA00022679"/>
    </source>
</evidence>
<dbReference type="EMBL" id="CP042218">
    <property type="protein sequence ID" value="QDW66230.1"/>
    <property type="molecule type" value="Genomic_DNA"/>
</dbReference>
<feature type="active site" evidence="14">
    <location>
        <position position="164"/>
    </location>
</feature>
<evidence type="ECO:0000256" key="11">
    <source>
        <dbReference type="ARBA" id="ARBA00022842"/>
    </source>
</evidence>
<dbReference type="InterPro" id="IPR003755">
    <property type="entry name" value="HPr(Ser)_kin/Pase"/>
</dbReference>
<comment type="miscellaneous">
    <text evidence="14">Both phosphorylation and phosphorolysis are carried out by the same active site and suggest a common mechanism for both reactions.</text>
</comment>
<gene>
    <name evidence="14 17" type="primary">hprK</name>
    <name evidence="17" type="ORF">FPZ22_04430</name>
</gene>
<evidence type="ECO:0000256" key="1">
    <source>
        <dbReference type="ARBA" id="ARBA00001120"/>
    </source>
</evidence>
<evidence type="ECO:0000256" key="2">
    <source>
        <dbReference type="ARBA" id="ARBA00001946"/>
    </source>
</evidence>
<dbReference type="Gene3D" id="3.40.50.300">
    <property type="entry name" value="P-loop containing nucleotide triphosphate hydrolases"/>
    <property type="match status" value="1"/>
</dbReference>
<dbReference type="Gene3D" id="3.40.1390.20">
    <property type="entry name" value="HprK N-terminal domain-like"/>
    <property type="match status" value="1"/>
</dbReference>
<feature type="domain" description="HPr(Ser) kinase/phosphorylase N-terminal" evidence="15">
    <location>
        <begin position="5"/>
        <end position="132"/>
    </location>
</feature>
<evidence type="ECO:0000256" key="3">
    <source>
        <dbReference type="ARBA" id="ARBA00006883"/>
    </source>
</evidence>
<comment type="catalytic activity">
    <reaction evidence="1 14">
        <text>[HPr protein]-L-serine + ATP = [HPr protein]-O-phospho-L-serine + ADP + H(+)</text>
        <dbReference type="Rhea" id="RHEA:46600"/>
        <dbReference type="Rhea" id="RHEA-COMP:11602"/>
        <dbReference type="Rhea" id="RHEA-COMP:11603"/>
        <dbReference type="ChEBI" id="CHEBI:15378"/>
        <dbReference type="ChEBI" id="CHEBI:29999"/>
        <dbReference type="ChEBI" id="CHEBI:30616"/>
        <dbReference type="ChEBI" id="CHEBI:83421"/>
        <dbReference type="ChEBI" id="CHEBI:456216"/>
    </reaction>
</comment>
<keyword evidence="8 14" id="KW-0547">Nucleotide-binding</keyword>
<dbReference type="GO" id="GO:0005524">
    <property type="term" value="F:ATP binding"/>
    <property type="evidence" value="ECO:0007669"/>
    <property type="project" value="UniProtKB-UniRule"/>
</dbReference>
<comment type="catalytic activity">
    <reaction evidence="13 14">
        <text>[HPr protein]-O-phospho-L-serine + phosphate + H(+) = [HPr protein]-L-serine + diphosphate</text>
        <dbReference type="Rhea" id="RHEA:46604"/>
        <dbReference type="Rhea" id="RHEA-COMP:11602"/>
        <dbReference type="Rhea" id="RHEA-COMP:11603"/>
        <dbReference type="ChEBI" id="CHEBI:15378"/>
        <dbReference type="ChEBI" id="CHEBI:29999"/>
        <dbReference type="ChEBI" id="CHEBI:33019"/>
        <dbReference type="ChEBI" id="CHEBI:43474"/>
        <dbReference type="ChEBI" id="CHEBI:83421"/>
    </reaction>
</comment>
<dbReference type="InterPro" id="IPR011126">
    <property type="entry name" value="Hpr_kin/Pase_Hpr_N"/>
</dbReference>
<dbReference type="Proteomes" id="UP000316584">
    <property type="component" value="Chromosome"/>
</dbReference>
<sequence length="319" mass="34915">MNAAITAQALFDQLRDRLELRWVAGQGGATRRLEAVETVSRRPSLAGYLNIIYPNKVQILGSEELAWLDGLEPRQRWETVEKILQFGPLALVVSKGQACPEDVVEMAEESGIALWASPRRGHELYNVLQYHLAGALAPRVTLHGVFMEIYSVGVLITGESGTGKSELALELVTRGHRLVADDAPEFAQIAPDVLDGTCPELLQDLLELRGLGVLNIREMFGDTAVKRNKYLRLIVHLARPDSAPARSDSSGMVRLTGDLGSRRVLDLDVPMITLPVMPGRNLAVLTEAATRVHVLRSKGVDPAAAFLARHSHFLERGTA</sequence>
<keyword evidence="10 14" id="KW-0067">ATP-binding</keyword>
<feature type="binding site" evidence="14">
    <location>
        <position position="165"/>
    </location>
    <ligand>
        <name>Mg(2+)</name>
        <dbReference type="ChEBI" id="CHEBI:18420"/>
    </ligand>
</feature>
<dbReference type="GO" id="GO:0004712">
    <property type="term" value="F:protein serine/threonine/tyrosine kinase activity"/>
    <property type="evidence" value="ECO:0007669"/>
    <property type="project" value="UniProtKB-UniRule"/>
</dbReference>
<accession>A0A518N2T8</accession>
<evidence type="ECO:0000313" key="17">
    <source>
        <dbReference type="EMBL" id="QDW66230.1"/>
    </source>
</evidence>
<protein>
    <recommendedName>
        <fullName evidence="14">HPr kinase/phosphorylase</fullName>
        <shortName evidence="14">HPrK/P</shortName>
        <ecNumber evidence="14">2.7.11.-</ecNumber>
        <ecNumber evidence="14">2.7.4.-</ecNumber>
    </recommendedName>
    <alternativeName>
        <fullName evidence="14">HPr(Ser) kinase/phosphorylase</fullName>
    </alternativeName>
</protein>
<dbReference type="NCBIfam" id="TIGR00679">
    <property type="entry name" value="hpr-ser"/>
    <property type="match status" value="1"/>
</dbReference>
<evidence type="ECO:0000256" key="9">
    <source>
        <dbReference type="ARBA" id="ARBA00022777"/>
    </source>
</evidence>
<feature type="region of interest" description="Important for the catalytic mechanism of both phosphorylation and dephosphorylation" evidence="14">
    <location>
        <begin position="206"/>
        <end position="215"/>
    </location>
</feature>
<evidence type="ECO:0000256" key="8">
    <source>
        <dbReference type="ARBA" id="ARBA00022741"/>
    </source>
</evidence>
<organism evidence="17 18">
    <name type="scientific">Luteimonas granuli</name>
    <dbReference type="NCBI Taxonomy" id="1176533"/>
    <lineage>
        <taxon>Bacteria</taxon>
        <taxon>Pseudomonadati</taxon>
        <taxon>Pseudomonadota</taxon>
        <taxon>Gammaproteobacteria</taxon>
        <taxon>Lysobacterales</taxon>
        <taxon>Lysobacteraceae</taxon>
        <taxon>Luteimonas</taxon>
    </lineage>
</organism>
<proteinExistence type="inferred from homology"/>
<evidence type="ECO:0000256" key="5">
    <source>
        <dbReference type="ARBA" id="ARBA00022527"/>
    </source>
</evidence>
<dbReference type="PANTHER" id="PTHR30305">
    <property type="entry name" value="PROTEIN YJDM-RELATED"/>
    <property type="match status" value="1"/>
</dbReference>
<evidence type="ECO:0000259" key="16">
    <source>
        <dbReference type="Pfam" id="PF07475"/>
    </source>
</evidence>
<dbReference type="SUPFAM" id="SSF53795">
    <property type="entry name" value="PEP carboxykinase-like"/>
    <property type="match status" value="1"/>
</dbReference>
<dbReference type="CDD" id="cd01918">
    <property type="entry name" value="HprK_C"/>
    <property type="match status" value="1"/>
</dbReference>
<name>A0A518N2T8_9GAMM</name>
<evidence type="ECO:0000256" key="7">
    <source>
        <dbReference type="ARBA" id="ARBA00022723"/>
    </source>
</evidence>
<dbReference type="SUPFAM" id="SSF75138">
    <property type="entry name" value="HprK N-terminal domain-like"/>
    <property type="match status" value="1"/>
</dbReference>
<keyword evidence="5 14" id="KW-0723">Serine/threonine-protein kinase</keyword>
<keyword evidence="6 14" id="KW-0808">Transferase</keyword>
<feature type="active site" description="Proton acceptor; for phosphorylation activity. Proton donor; for dephosphorylation activity" evidence="14">
    <location>
        <position position="182"/>
    </location>
</feature>
<evidence type="ECO:0000256" key="4">
    <source>
        <dbReference type="ARBA" id="ARBA00011643"/>
    </source>
</evidence>
<feature type="binding site" evidence="14">
    <location>
        <begin position="158"/>
        <end position="165"/>
    </location>
    <ligand>
        <name>ATP</name>
        <dbReference type="ChEBI" id="CHEBI:30616"/>
    </ligand>
</feature>
<dbReference type="InterPro" id="IPR028979">
    <property type="entry name" value="Ser_kin/Pase_Hpr-like_N_sf"/>
</dbReference>
<feature type="binding site" evidence="14">
    <location>
        <position position="207"/>
    </location>
    <ligand>
        <name>Mg(2+)</name>
        <dbReference type="ChEBI" id="CHEBI:18420"/>
    </ligand>
</feature>
<dbReference type="Pfam" id="PF07475">
    <property type="entry name" value="Hpr_kinase_C"/>
    <property type="match status" value="1"/>
</dbReference>
<dbReference type="AlphaFoldDB" id="A0A518N2T8"/>
<evidence type="ECO:0000313" key="18">
    <source>
        <dbReference type="Proteomes" id="UP000316584"/>
    </source>
</evidence>
<dbReference type="InterPro" id="IPR027417">
    <property type="entry name" value="P-loop_NTPase"/>
</dbReference>
<dbReference type="GO" id="GO:0000155">
    <property type="term" value="F:phosphorelay sensor kinase activity"/>
    <property type="evidence" value="ECO:0007669"/>
    <property type="project" value="InterPro"/>
</dbReference>
<reference evidence="17 18" key="1">
    <citation type="submission" date="2019-07" db="EMBL/GenBank/DDBJ databases">
        <title>Full genome sequence of Luteimonas sp. Gr-4.</title>
        <authorList>
            <person name="Im W.-T."/>
        </authorList>
    </citation>
    <scope>NUCLEOTIDE SEQUENCE [LARGE SCALE GENOMIC DNA]</scope>
    <source>
        <strain evidence="17 18">Gr-4</strain>
    </source>
</reference>
<dbReference type="PANTHER" id="PTHR30305:SF1">
    <property type="entry name" value="HPR KINASE_PHOSPHORYLASE"/>
    <property type="match status" value="1"/>
</dbReference>
<feature type="active site" evidence="14">
    <location>
        <position position="143"/>
    </location>
</feature>
<evidence type="ECO:0000259" key="15">
    <source>
        <dbReference type="Pfam" id="PF02603"/>
    </source>
</evidence>
<dbReference type="GO" id="GO:0000287">
    <property type="term" value="F:magnesium ion binding"/>
    <property type="evidence" value="ECO:0007669"/>
    <property type="project" value="UniProtKB-UniRule"/>
</dbReference>
<dbReference type="HAMAP" id="MF_01249">
    <property type="entry name" value="HPr_kinase"/>
    <property type="match status" value="1"/>
</dbReference>
<dbReference type="KEGG" id="lug:FPZ22_04430"/>
<feature type="active site" evidence="14">
    <location>
        <position position="254"/>
    </location>
</feature>
<keyword evidence="9 14" id="KW-0418">Kinase</keyword>
<dbReference type="InterPro" id="IPR011104">
    <property type="entry name" value="Hpr_kin/Pase_C"/>
</dbReference>